<gene>
    <name evidence="1" type="ORF">S06H3_45825</name>
</gene>
<reference evidence="1" key="1">
    <citation type="journal article" date="2014" name="Front. Microbiol.">
        <title>High frequency of phylogenetically diverse reductive dehalogenase-homologous genes in deep subseafloor sedimentary metagenomes.</title>
        <authorList>
            <person name="Kawai M."/>
            <person name="Futagami T."/>
            <person name="Toyoda A."/>
            <person name="Takaki Y."/>
            <person name="Nishi S."/>
            <person name="Hori S."/>
            <person name="Arai W."/>
            <person name="Tsubouchi T."/>
            <person name="Morono Y."/>
            <person name="Uchiyama I."/>
            <person name="Ito T."/>
            <person name="Fujiyama A."/>
            <person name="Inagaki F."/>
            <person name="Takami H."/>
        </authorList>
    </citation>
    <scope>NUCLEOTIDE SEQUENCE</scope>
    <source>
        <strain evidence="1">Expedition CK06-06</strain>
    </source>
</reference>
<name>X1PAK3_9ZZZZ</name>
<feature type="non-terminal residue" evidence="1">
    <location>
        <position position="1"/>
    </location>
</feature>
<proteinExistence type="predicted"/>
<comment type="caution">
    <text evidence="1">The sequence shown here is derived from an EMBL/GenBank/DDBJ whole genome shotgun (WGS) entry which is preliminary data.</text>
</comment>
<sequence length="199" mass="21990">LPIGPPKVGVEWEWFKPPRPVARIPLGEYFGELNLEEVGEYNIHAEAYPSPLRMLPTLARTEPVSFLVGKPGIRFLLERPTVSPATTVKPFTDITISCPVTSDCDKGYDITVKCIIYEGSILPGHGDKLDEYTSDLTPISPGETKTFDFPRSTVAGTIDRRDVEVQVFIGESKVKSSEWDDVYYVGEVAKIAVESLALS</sequence>
<evidence type="ECO:0000313" key="1">
    <source>
        <dbReference type="EMBL" id="GAI36040.1"/>
    </source>
</evidence>
<dbReference type="AlphaFoldDB" id="X1PAK3"/>
<dbReference type="EMBL" id="BARV01028652">
    <property type="protein sequence ID" value="GAI36040.1"/>
    <property type="molecule type" value="Genomic_DNA"/>
</dbReference>
<protein>
    <submittedName>
        <fullName evidence="1">Uncharacterized protein</fullName>
    </submittedName>
</protein>
<accession>X1PAK3</accession>
<organism evidence="1">
    <name type="scientific">marine sediment metagenome</name>
    <dbReference type="NCBI Taxonomy" id="412755"/>
    <lineage>
        <taxon>unclassified sequences</taxon>
        <taxon>metagenomes</taxon>
        <taxon>ecological metagenomes</taxon>
    </lineage>
</organism>